<evidence type="ECO:0000313" key="2">
    <source>
        <dbReference type="Proteomes" id="UP000008730"/>
    </source>
</evidence>
<gene>
    <name evidence="1" type="ORF">Acj61p189</name>
</gene>
<dbReference type="GeneID" id="9926080"/>
<dbReference type="EMBL" id="GU911519">
    <property type="protein sequence ID" value="ADG36154.1"/>
    <property type="molecule type" value="Genomic_DNA"/>
</dbReference>
<protein>
    <submittedName>
        <fullName evidence="1">Uncharacterized protein</fullName>
    </submittedName>
</protein>
<proteinExistence type="predicted"/>
<dbReference type="Proteomes" id="UP000008730">
    <property type="component" value="Segment"/>
</dbReference>
<dbReference type="OrthoDB" id="28401at10239"/>
<evidence type="ECO:0000313" key="1">
    <source>
        <dbReference type="EMBL" id="ADG36154.1"/>
    </source>
</evidence>
<dbReference type="RefSeq" id="YP_004009806.1">
    <property type="nucleotide sequence ID" value="NC_014661.1"/>
</dbReference>
<sequence>MSLVYPTDDQYREIANELQGCQETGGAHGKTGAIRSVLEDLGIDFEVVHSQIFTDALEQYTFLCENCDIWHDPYVRVHNEIAAMTVCEECDELIS</sequence>
<organism evidence="1 2">
    <name type="scientific">Acinetobacter phage Acj61</name>
    <dbReference type="NCBI Taxonomy" id="760732"/>
    <lineage>
        <taxon>Viruses</taxon>
        <taxon>Duplodnaviria</taxon>
        <taxon>Heunggongvirae</taxon>
        <taxon>Uroviricota</taxon>
        <taxon>Caudoviricetes</taxon>
        <taxon>Pantevenvirales</taxon>
        <taxon>Straboviridae</taxon>
        <taxon>Twarogvirinae</taxon>
        <taxon>Lasallevirus</taxon>
        <taxon>Lasallevirus Acj61</taxon>
        <taxon>Acinetobacter virus Acj61</taxon>
    </lineage>
</organism>
<keyword evidence="2" id="KW-1185">Reference proteome</keyword>
<dbReference type="KEGG" id="vg:9926080"/>
<accession>E5E4H0</accession>
<name>E5E4H0_9CAUD</name>
<reference evidence="1 2" key="1">
    <citation type="journal article" date="2010" name="Virol. J.">
        <title>Genomes of the T4-related bacteriophages as windows on microbial genome evolution.</title>
        <authorList>
            <person name="Petrov V.M."/>
            <person name="Ratnayaka S."/>
            <person name="Nolan J.M."/>
            <person name="Miller E.S."/>
            <person name="Karam J.D."/>
        </authorList>
    </citation>
    <scope>NUCLEOTIDE SEQUENCE [LARGE SCALE GENOMIC DNA]</scope>
</reference>